<evidence type="ECO:0000313" key="2">
    <source>
        <dbReference type="EMBL" id="VAW36474.1"/>
    </source>
</evidence>
<dbReference type="EMBL" id="UOEX01000174">
    <property type="protein sequence ID" value="VAW36474.1"/>
    <property type="molecule type" value="Genomic_DNA"/>
</dbReference>
<feature type="compositionally biased region" description="Polar residues" evidence="1">
    <location>
        <begin position="95"/>
        <end position="113"/>
    </location>
</feature>
<name>A0A3B0VYN0_9ZZZZ</name>
<organism evidence="2">
    <name type="scientific">hydrothermal vent metagenome</name>
    <dbReference type="NCBI Taxonomy" id="652676"/>
    <lineage>
        <taxon>unclassified sequences</taxon>
        <taxon>metagenomes</taxon>
        <taxon>ecological metagenomes</taxon>
    </lineage>
</organism>
<sequence length="113" mass="13434">MRWYDKYEKLGRHIDAMKDMDSKRRDTLLQGIMAIIRRHSPDLLEKFILEFPLDNSRQRWYDHDPYLWLTINGLQHGRPDLLETVALYMAEEEQTANQTDSTIPADTATPLTW</sequence>
<gene>
    <name evidence="2" type="ORF">MNBD_DELTA03-925</name>
</gene>
<reference evidence="2" key="1">
    <citation type="submission" date="2018-06" db="EMBL/GenBank/DDBJ databases">
        <authorList>
            <person name="Zhirakovskaya E."/>
        </authorList>
    </citation>
    <scope>NUCLEOTIDE SEQUENCE</scope>
</reference>
<feature type="region of interest" description="Disordered" evidence="1">
    <location>
        <begin position="93"/>
        <end position="113"/>
    </location>
</feature>
<accession>A0A3B0VYN0</accession>
<evidence type="ECO:0000256" key="1">
    <source>
        <dbReference type="SAM" id="MobiDB-lite"/>
    </source>
</evidence>
<proteinExistence type="predicted"/>
<protein>
    <submittedName>
        <fullName evidence="2">Uncharacterized protein</fullName>
    </submittedName>
</protein>
<dbReference type="AlphaFoldDB" id="A0A3B0VYN0"/>